<feature type="region of interest" description="Disordered" evidence="1">
    <location>
        <begin position="1"/>
        <end position="27"/>
    </location>
</feature>
<dbReference type="Pfam" id="PF21821">
    <property type="entry name" value="Dit_like"/>
    <property type="match status" value="1"/>
</dbReference>
<comment type="caution">
    <text evidence="3">The sequence shown here is derived from an EMBL/GenBank/DDBJ whole genome shotgun (WGS) entry which is preliminary data.</text>
</comment>
<dbReference type="AlphaFoldDB" id="A0A328C8Q0"/>
<dbReference type="OrthoDB" id="2474608at2"/>
<dbReference type="EMBL" id="QHKO01000003">
    <property type="protein sequence ID" value="RAL23050.1"/>
    <property type="molecule type" value="Genomic_DNA"/>
</dbReference>
<sequence length="186" mass="20803">MSVTLVRPNGESLTFDASPTQSWSTSNQITDHPVEEGVTISDHARHQHLQVSITGIVSDSFVGEGGAEGDRITQALRFLNDAGENAELLELESRHARSGPWLLESWPYDVTHLRNLVFNITLREVRIAKVETRTLPRAEITDTEPPTKELGQCLLEECPEPEQKKVIEEPELKSALATIFDFFGRN</sequence>
<evidence type="ECO:0000313" key="4">
    <source>
        <dbReference type="Proteomes" id="UP000249169"/>
    </source>
</evidence>
<accession>A0A328C8Q0</accession>
<keyword evidence="4" id="KW-1185">Reference proteome</keyword>
<name>A0A328C8Q0_9DELT</name>
<reference evidence="3 4" key="1">
    <citation type="submission" date="2018-05" db="EMBL/GenBank/DDBJ databases">
        <title>Lujinxingia marina gen. nov. sp. nov., a new facultative anaerobic member of the class Deltaproteobacteria, and proposal of Lujinxingaceae fam. nov.</title>
        <authorList>
            <person name="Li C.-M."/>
        </authorList>
    </citation>
    <scope>NUCLEOTIDE SEQUENCE [LARGE SCALE GENOMIC DNA]</scope>
    <source>
        <strain evidence="3 4">B210</strain>
    </source>
</reference>
<organism evidence="3 4">
    <name type="scientific">Lujinxingia litoralis</name>
    <dbReference type="NCBI Taxonomy" id="2211119"/>
    <lineage>
        <taxon>Bacteria</taxon>
        <taxon>Deltaproteobacteria</taxon>
        <taxon>Bradymonadales</taxon>
        <taxon>Lujinxingiaceae</taxon>
        <taxon>Lujinxingia</taxon>
    </lineage>
</organism>
<dbReference type="RefSeq" id="WP_111729578.1">
    <property type="nucleotide sequence ID" value="NZ_QHKO01000003.1"/>
</dbReference>
<dbReference type="InterPro" id="IPR048494">
    <property type="entry name" value="Dit-like_N"/>
</dbReference>
<proteinExistence type="predicted"/>
<evidence type="ECO:0000256" key="1">
    <source>
        <dbReference type="SAM" id="MobiDB-lite"/>
    </source>
</evidence>
<dbReference type="Proteomes" id="UP000249169">
    <property type="component" value="Unassembled WGS sequence"/>
</dbReference>
<protein>
    <recommendedName>
        <fullName evidence="2">Dit-like phage tail protein N-terminal domain-containing protein</fullName>
    </recommendedName>
</protein>
<feature type="compositionally biased region" description="Polar residues" evidence="1">
    <location>
        <begin position="11"/>
        <end position="27"/>
    </location>
</feature>
<gene>
    <name evidence="3" type="ORF">DL240_09190</name>
</gene>
<feature type="domain" description="Dit-like phage tail protein N-terminal" evidence="2">
    <location>
        <begin position="15"/>
        <end position="136"/>
    </location>
</feature>
<evidence type="ECO:0000313" key="3">
    <source>
        <dbReference type="EMBL" id="RAL23050.1"/>
    </source>
</evidence>
<evidence type="ECO:0000259" key="2">
    <source>
        <dbReference type="Pfam" id="PF21821"/>
    </source>
</evidence>